<reference evidence="2 4" key="3">
    <citation type="submission" date="2018-06" db="EMBL/GenBank/DDBJ databases">
        <authorList>
            <consortium name="Pathogen Informatics"/>
            <person name="Doyle S."/>
        </authorList>
    </citation>
    <scope>NUCLEOTIDE SEQUENCE [LARGE SCALE GENOMIC DNA]</scope>
    <source>
        <strain evidence="2 4">NCTC12722</strain>
    </source>
</reference>
<reference evidence="1" key="2">
    <citation type="submission" date="2014-03" db="EMBL/GenBank/DDBJ databases">
        <authorList>
            <person name="Saikia M."/>
            <person name="Chaudhari Y."/>
            <person name="Khan M."/>
            <person name="Devi D."/>
        </authorList>
    </citation>
    <scope>NUCLEOTIDE SEQUENCE</scope>
    <source>
        <strain evidence="1">76713</strain>
    </source>
</reference>
<name>A0A090MU67_AFIFE</name>
<reference evidence="1 3" key="1">
    <citation type="journal article" date="2014" name="Genome Announc.">
        <title>Genome Sequence of Afipia felis Strain 76713, Isolated in Hospital Water Using an Amoeba Co-Culture Procedure.</title>
        <authorList>
            <person name="Benamar S."/>
            <person name="La Scola B."/>
            <person name="Croce O."/>
        </authorList>
    </citation>
    <scope>NUCLEOTIDE SEQUENCE [LARGE SCALE GENOMIC DNA]</scope>
    <source>
        <strain evidence="1 3">76713</strain>
    </source>
</reference>
<proteinExistence type="predicted"/>
<evidence type="ECO:0000313" key="2">
    <source>
        <dbReference type="EMBL" id="SUU85175.1"/>
    </source>
</evidence>
<dbReference type="STRING" id="1035.BN961_02657"/>
<evidence type="ECO:0000313" key="3">
    <source>
        <dbReference type="Proteomes" id="UP000035762"/>
    </source>
</evidence>
<dbReference type="AlphaFoldDB" id="A0A090MU67"/>
<dbReference type="EMBL" id="UIGB01000001">
    <property type="protein sequence ID" value="SUU85175.1"/>
    <property type="molecule type" value="Genomic_DNA"/>
</dbReference>
<organism evidence="1 3">
    <name type="scientific">Afipia felis</name>
    <name type="common">Cat scratch disease bacillus</name>
    <dbReference type="NCBI Taxonomy" id="1035"/>
    <lineage>
        <taxon>Bacteria</taxon>
        <taxon>Pseudomonadati</taxon>
        <taxon>Pseudomonadota</taxon>
        <taxon>Alphaproteobacteria</taxon>
        <taxon>Hyphomicrobiales</taxon>
        <taxon>Nitrobacteraceae</taxon>
        <taxon>Afipia</taxon>
    </lineage>
</organism>
<evidence type="ECO:0000313" key="4">
    <source>
        <dbReference type="Proteomes" id="UP000254343"/>
    </source>
</evidence>
<evidence type="ECO:0000313" key="1">
    <source>
        <dbReference type="EMBL" id="CEG09234.1"/>
    </source>
</evidence>
<dbReference type="EMBL" id="CCAZ020000002">
    <property type="protein sequence ID" value="CEG09234.1"/>
    <property type="molecule type" value="Genomic_DNA"/>
</dbReference>
<gene>
    <name evidence="1" type="ORF">BN961_02657</name>
    <name evidence="2" type="ORF">NCTC12722_02384</name>
</gene>
<dbReference type="Proteomes" id="UP000254343">
    <property type="component" value="Unassembled WGS sequence"/>
</dbReference>
<keyword evidence="3" id="KW-1185">Reference proteome</keyword>
<sequence>MNWRNGGPEAVMRHPVPYSVALPVEELSVAENLIKRFNVCDTF</sequence>
<protein>
    <submittedName>
        <fullName evidence="1">Uncharacterized protein</fullName>
    </submittedName>
</protein>
<accession>A0A090MU67</accession>
<dbReference type="Proteomes" id="UP000035762">
    <property type="component" value="Unassembled WGS sequence"/>
</dbReference>